<dbReference type="SUPFAM" id="SSF48371">
    <property type="entry name" value="ARM repeat"/>
    <property type="match status" value="1"/>
</dbReference>
<reference evidence="6" key="1">
    <citation type="submission" date="2022-02" db="EMBL/GenBank/DDBJ databases">
        <authorList>
            <person name="Henning P.M."/>
            <person name="McCubbin A.G."/>
            <person name="Shore J.S."/>
        </authorList>
    </citation>
    <scope>NUCLEOTIDE SEQUENCE</scope>
    <source>
        <strain evidence="6">F60SS</strain>
        <tissue evidence="6">Leaves</tissue>
    </source>
</reference>
<gene>
    <name evidence="6" type="ORF">Tsubulata_016696</name>
</gene>
<keyword evidence="2" id="KW-0813">Transport</keyword>
<dbReference type="OrthoDB" id="851820at2759"/>
<evidence type="ECO:0000256" key="5">
    <source>
        <dbReference type="ARBA" id="ARBA00022927"/>
    </source>
</evidence>
<evidence type="ECO:0000256" key="3">
    <source>
        <dbReference type="ARBA" id="ARBA00022490"/>
    </source>
</evidence>
<evidence type="ECO:0000256" key="1">
    <source>
        <dbReference type="ARBA" id="ARBA00004496"/>
    </source>
</evidence>
<accession>A0A9Q0FZ79</accession>
<name>A0A9Q0FZ79_9ROSI</name>
<keyword evidence="4" id="KW-0677">Repeat</keyword>
<dbReference type="InterPro" id="IPR011989">
    <property type="entry name" value="ARM-like"/>
</dbReference>
<dbReference type="PANTHER" id="PTHR10527">
    <property type="entry name" value="IMPORTIN BETA"/>
    <property type="match status" value="1"/>
</dbReference>
<evidence type="ECO:0000313" key="7">
    <source>
        <dbReference type="Proteomes" id="UP001141552"/>
    </source>
</evidence>
<keyword evidence="3" id="KW-0963">Cytoplasm</keyword>
<dbReference type="Proteomes" id="UP001141552">
    <property type="component" value="Unassembled WGS sequence"/>
</dbReference>
<sequence>MSDFCKNCPSDALTQHPNQVIDQLLEASMIKEGSQTLTIRVLIALASIATSSPGLMQEYYATVFPYLKVLKMKAAVEQDHTILAATIDCIINIWLATGKDKIGKDIDLVVETLIFTDGSKLPWGDPMRVAVLKAWGTLCKCLGQDFQPHLMVAGPRLLQSARLDLAFVKSAVLVEKALACKVLCIWVSELEEDFYLWIDEVAETLVPLLDFDSHEEIRVTAVSGMPIVLKSYKAAVDKKLLKQSLLENICSNIASSLLQALDKETSNKFILFILDLLEECLKMSGPILNAGQIWHFLDVTMKGLRACSSFSGSREDLEQADKVSNKFVQSLITLMKKHNAFSKQFFDRLQSCMSQMWDKDENVKQRKITLHIFRNVAERYREEAFKYLGSSLPLLFEACTNQNPEIRQVVAQAIGFSAEFGGSIFLGHVKEAVVGLHAIIILPKESLEKCRAHDAAVSALGKIFFFHLDRIIAAEDFDLDLDLLLSHLPIKCYAEEAKVAHEQFFSTVSKLAERYDFFSRDKTRLSKIIAIFAEILWDEVHIATEESVRRGIEVLEEIKDWLPPCIWASALSSLKPHIYFHLKRRLSS</sequence>
<comment type="subcellular location">
    <subcellularLocation>
        <location evidence="1">Cytoplasm</location>
    </subcellularLocation>
</comment>
<proteinExistence type="predicted"/>
<protein>
    <submittedName>
        <fullName evidence="6">Uncharacterized protein</fullName>
    </submittedName>
</protein>
<comment type="caution">
    <text evidence="6">The sequence shown here is derived from an EMBL/GenBank/DDBJ whole genome shotgun (WGS) entry which is preliminary data.</text>
</comment>
<dbReference type="GO" id="GO:0005737">
    <property type="term" value="C:cytoplasm"/>
    <property type="evidence" value="ECO:0007669"/>
    <property type="project" value="UniProtKB-SubCell"/>
</dbReference>
<keyword evidence="5" id="KW-0653">Protein transport</keyword>
<evidence type="ECO:0000313" key="6">
    <source>
        <dbReference type="EMBL" id="KAJ4840445.1"/>
    </source>
</evidence>
<dbReference type="InterPro" id="IPR040122">
    <property type="entry name" value="Importin_beta"/>
</dbReference>
<reference evidence="6" key="2">
    <citation type="journal article" date="2023" name="Plants (Basel)">
        <title>Annotation of the Turnera subulata (Passifloraceae) Draft Genome Reveals the S-Locus Evolved after the Divergence of Turneroideae from Passifloroideae in a Stepwise Manner.</title>
        <authorList>
            <person name="Henning P.M."/>
            <person name="Roalson E.H."/>
            <person name="Mir W."/>
            <person name="McCubbin A.G."/>
            <person name="Shore J.S."/>
        </authorList>
    </citation>
    <scope>NUCLEOTIDE SEQUENCE</scope>
    <source>
        <strain evidence="6">F60SS</strain>
    </source>
</reference>
<organism evidence="6 7">
    <name type="scientific">Turnera subulata</name>
    <dbReference type="NCBI Taxonomy" id="218843"/>
    <lineage>
        <taxon>Eukaryota</taxon>
        <taxon>Viridiplantae</taxon>
        <taxon>Streptophyta</taxon>
        <taxon>Embryophyta</taxon>
        <taxon>Tracheophyta</taxon>
        <taxon>Spermatophyta</taxon>
        <taxon>Magnoliopsida</taxon>
        <taxon>eudicotyledons</taxon>
        <taxon>Gunneridae</taxon>
        <taxon>Pentapetalae</taxon>
        <taxon>rosids</taxon>
        <taxon>fabids</taxon>
        <taxon>Malpighiales</taxon>
        <taxon>Passifloraceae</taxon>
        <taxon>Turnera</taxon>
    </lineage>
</organism>
<evidence type="ECO:0000256" key="4">
    <source>
        <dbReference type="ARBA" id="ARBA00022737"/>
    </source>
</evidence>
<dbReference type="EMBL" id="JAKUCV010003041">
    <property type="protein sequence ID" value="KAJ4840445.1"/>
    <property type="molecule type" value="Genomic_DNA"/>
</dbReference>
<dbReference type="Gene3D" id="1.25.10.10">
    <property type="entry name" value="Leucine-rich Repeat Variant"/>
    <property type="match status" value="1"/>
</dbReference>
<evidence type="ECO:0000256" key="2">
    <source>
        <dbReference type="ARBA" id="ARBA00022448"/>
    </source>
</evidence>
<dbReference type="AlphaFoldDB" id="A0A9Q0FZ79"/>
<dbReference type="InterPro" id="IPR016024">
    <property type="entry name" value="ARM-type_fold"/>
</dbReference>
<keyword evidence="7" id="KW-1185">Reference proteome</keyword>
<dbReference type="GO" id="GO:0006606">
    <property type="term" value="P:protein import into nucleus"/>
    <property type="evidence" value="ECO:0007669"/>
    <property type="project" value="InterPro"/>
</dbReference>